<dbReference type="GO" id="GO:0071111">
    <property type="term" value="F:cyclic-guanylate-specific phosphodiesterase activity"/>
    <property type="evidence" value="ECO:0007669"/>
    <property type="project" value="InterPro"/>
</dbReference>
<organism evidence="2 3">
    <name type="scientific">Peribacillus glennii</name>
    <dbReference type="NCBI Taxonomy" id="2303991"/>
    <lineage>
        <taxon>Bacteria</taxon>
        <taxon>Bacillati</taxon>
        <taxon>Bacillota</taxon>
        <taxon>Bacilli</taxon>
        <taxon>Bacillales</taxon>
        <taxon>Bacillaceae</taxon>
        <taxon>Peribacillus</taxon>
    </lineage>
</organism>
<dbReference type="EMBL" id="QVTD01000006">
    <property type="protein sequence ID" value="RFU63504.1"/>
    <property type="molecule type" value="Genomic_DNA"/>
</dbReference>
<dbReference type="PROSITE" id="PS50883">
    <property type="entry name" value="EAL"/>
    <property type="match status" value="1"/>
</dbReference>
<proteinExistence type="predicted"/>
<dbReference type="InterPro" id="IPR035919">
    <property type="entry name" value="EAL_sf"/>
</dbReference>
<dbReference type="CDD" id="cd01948">
    <property type="entry name" value="EAL"/>
    <property type="match status" value="1"/>
</dbReference>
<dbReference type="SMART" id="SM00052">
    <property type="entry name" value="EAL"/>
    <property type="match status" value="1"/>
</dbReference>
<evidence type="ECO:0000259" key="1">
    <source>
        <dbReference type="PROSITE" id="PS50883"/>
    </source>
</evidence>
<protein>
    <submittedName>
        <fullName evidence="2">EAL domain-containing protein</fullName>
    </submittedName>
</protein>
<dbReference type="AlphaFoldDB" id="A0A372LC76"/>
<dbReference type="OrthoDB" id="581425at2"/>
<dbReference type="RefSeq" id="WP_117322869.1">
    <property type="nucleotide sequence ID" value="NZ_QVTD01000006.1"/>
</dbReference>
<dbReference type="PANTHER" id="PTHR33121">
    <property type="entry name" value="CYCLIC DI-GMP PHOSPHODIESTERASE PDEF"/>
    <property type="match status" value="1"/>
</dbReference>
<dbReference type="Pfam" id="PF00563">
    <property type="entry name" value="EAL"/>
    <property type="match status" value="1"/>
</dbReference>
<gene>
    <name evidence="2" type="ORF">D0466_12310</name>
</gene>
<feature type="domain" description="EAL" evidence="1">
    <location>
        <begin position="91"/>
        <end position="339"/>
    </location>
</feature>
<dbReference type="PANTHER" id="PTHR33121:SF15">
    <property type="entry name" value="BLUE LIGHT- AND TEMPERATURE-REGULATED ANTIREPRESSOR BLUF"/>
    <property type="match status" value="1"/>
</dbReference>
<dbReference type="SUPFAM" id="SSF141868">
    <property type="entry name" value="EAL domain-like"/>
    <property type="match status" value="1"/>
</dbReference>
<name>A0A372LC76_9BACI</name>
<sequence>MENGCNLCGVNFTLHEEGFIYLEGKSGDGLLEAIPGRIENDKGVFIEYHSMAELSRQIDILSLLPEADTFQSTLLKKLEEPFTTYPYREIRARISNNETVQIIQSTDFMGYFQPIVLLRDNSLFAYESLLRDPLGRVSPGQLFRVAQETGMHSLLDQKARETAIKSRGGKIKNGIKSFINFLPSTIYNPEYCLRHTFQIVERYGVTPEDLVFEVVETEKIEDIGHLQKIFRTYKNQGMGVALDDFGEGYSTLDVMVELQPDYVKIDRSKIMNCDSDSGKQEFLKNVVHIARELNIQTLAEGIERMEELQFCKDIGMDLAQGYLIGRPEAEPAFKETALK</sequence>
<reference evidence="2 3" key="1">
    <citation type="submission" date="2018-08" db="EMBL/GenBank/DDBJ databases">
        <title>Bacillus chawlae sp. nov., Bacillus glennii sp. nov., and Bacillus saganii sp. nov. Isolated from the Vehicle Assembly Building at Kennedy Space Center where the Viking Spacecraft were Assembled.</title>
        <authorList>
            <person name="Seuylemezian A."/>
            <person name="Vaishampayan P."/>
        </authorList>
    </citation>
    <scope>NUCLEOTIDE SEQUENCE [LARGE SCALE GENOMIC DNA]</scope>
    <source>
        <strain evidence="2 3">V44-8</strain>
    </source>
</reference>
<keyword evidence="3" id="KW-1185">Reference proteome</keyword>
<dbReference type="Proteomes" id="UP000262939">
    <property type="component" value="Unassembled WGS sequence"/>
</dbReference>
<evidence type="ECO:0000313" key="2">
    <source>
        <dbReference type="EMBL" id="RFU63504.1"/>
    </source>
</evidence>
<accession>A0A372LC76</accession>
<dbReference type="InterPro" id="IPR001633">
    <property type="entry name" value="EAL_dom"/>
</dbReference>
<dbReference type="Gene3D" id="3.20.20.450">
    <property type="entry name" value="EAL domain"/>
    <property type="match status" value="1"/>
</dbReference>
<comment type="caution">
    <text evidence="2">The sequence shown here is derived from an EMBL/GenBank/DDBJ whole genome shotgun (WGS) entry which is preliminary data.</text>
</comment>
<dbReference type="InterPro" id="IPR050706">
    <property type="entry name" value="Cyclic-di-GMP_PDE-like"/>
</dbReference>
<evidence type="ECO:0000313" key="3">
    <source>
        <dbReference type="Proteomes" id="UP000262939"/>
    </source>
</evidence>